<dbReference type="Gramene" id="FCD_00015839-RA">
    <property type="protein sequence ID" value="FCD_00015839-RA:cds"/>
    <property type="gene ID" value="FCD_00015839"/>
</dbReference>
<keyword evidence="3" id="KW-1185">Reference proteome</keyword>
<dbReference type="InterPro" id="IPR024752">
    <property type="entry name" value="Myb/SANT-like_dom"/>
</dbReference>
<feature type="domain" description="Myb/SANT-like" evidence="1">
    <location>
        <begin position="10"/>
        <end position="104"/>
    </location>
</feature>
<reference evidence="2" key="1">
    <citation type="submission" date="2023-07" db="EMBL/GenBank/DDBJ databases">
        <title>draft genome sequence of fig (Ficus carica).</title>
        <authorList>
            <person name="Takahashi T."/>
            <person name="Nishimura K."/>
        </authorList>
    </citation>
    <scope>NUCLEOTIDE SEQUENCE</scope>
</reference>
<sequence>MRVSSTPKANWTPAYHETFVDLCVEETLKGNKPGSHFTREGWNNLVESFYEKVGVKYDKLQMKNHWDGTKRQWQIWLKLIGEGSLKWDPTAKKFCASVEDWANYIKANPEAAQFRFKELQSTEKLKIIFGGNVESEVVESVTCLKRQSCSSITSVKDEENEYLYDATPRRRADKIQCTQSRTIDSEQSMSVSAPRKTKAIWSPPVHEAFIDLCLEETLKGNKAGTHFTKQGWKNILGSFHERTGLRFERLQLKNHWDFTKEQWKIWHKLVCTSCVKWDPNTKRFGAAEEDWENYIQENPEAAQFQFKEIQFAEKLDTIFNGAIYVGEEVPSNRHVEDDDNLTASTLQIENLGIVQPQRITKHPREAVPVEPISAAIIQKNVLRAPLTQQGKMTYSIGECIDCLDGMEELEQGSDLYLFALDVFLKKEYREIFLQLKKSSLRISWLQRLQAGGQPLQ</sequence>
<name>A0AA88AJP6_FICCA</name>
<dbReference type="Proteomes" id="UP001187192">
    <property type="component" value="Unassembled WGS sequence"/>
</dbReference>
<evidence type="ECO:0000313" key="2">
    <source>
        <dbReference type="EMBL" id="GMN41361.1"/>
    </source>
</evidence>
<dbReference type="InterPro" id="IPR045026">
    <property type="entry name" value="LIMYB"/>
</dbReference>
<evidence type="ECO:0000313" key="3">
    <source>
        <dbReference type="Proteomes" id="UP001187192"/>
    </source>
</evidence>
<comment type="caution">
    <text evidence="2">The sequence shown here is derived from an EMBL/GenBank/DDBJ whole genome shotgun (WGS) entry which is preliminary data.</text>
</comment>
<feature type="domain" description="Myb/SANT-like" evidence="1">
    <location>
        <begin position="201"/>
        <end position="294"/>
    </location>
</feature>
<organism evidence="2 3">
    <name type="scientific">Ficus carica</name>
    <name type="common">Common fig</name>
    <dbReference type="NCBI Taxonomy" id="3494"/>
    <lineage>
        <taxon>Eukaryota</taxon>
        <taxon>Viridiplantae</taxon>
        <taxon>Streptophyta</taxon>
        <taxon>Embryophyta</taxon>
        <taxon>Tracheophyta</taxon>
        <taxon>Spermatophyta</taxon>
        <taxon>Magnoliopsida</taxon>
        <taxon>eudicotyledons</taxon>
        <taxon>Gunneridae</taxon>
        <taxon>Pentapetalae</taxon>
        <taxon>rosids</taxon>
        <taxon>fabids</taxon>
        <taxon>Rosales</taxon>
        <taxon>Moraceae</taxon>
        <taxon>Ficeae</taxon>
        <taxon>Ficus</taxon>
    </lineage>
</organism>
<evidence type="ECO:0000259" key="1">
    <source>
        <dbReference type="Pfam" id="PF12776"/>
    </source>
</evidence>
<dbReference type="PANTHER" id="PTHR47584">
    <property type="match status" value="1"/>
</dbReference>
<proteinExistence type="predicted"/>
<protein>
    <recommendedName>
        <fullName evidence="1">Myb/SANT-like domain-containing protein</fullName>
    </recommendedName>
</protein>
<dbReference type="Pfam" id="PF12776">
    <property type="entry name" value="Myb_DNA-bind_3"/>
    <property type="match status" value="2"/>
</dbReference>
<dbReference type="PANTHER" id="PTHR47584:SF17">
    <property type="entry name" value="MYB_SANT-LIKE DNA-BINDING DOMAIN PROTEIN"/>
    <property type="match status" value="1"/>
</dbReference>
<dbReference type="AlphaFoldDB" id="A0AA88AJP6"/>
<dbReference type="EMBL" id="BTGU01000012">
    <property type="protein sequence ID" value="GMN41361.1"/>
    <property type="molecule type" value="Genomic_DNA"/>
</dbReference>
<accession>A0AA88AJP6</accession>
<gene>
    <name evidence="2" type="ORF">TIFTF001_010583</name>
</gene>